<feature type="region of interest" description="Disordered" evidence="1">
    <location>
        <begin position="165"/>
        <end position="188"/>
    </location>
</feature>
<dbReference type="AlphaFoldDB" id="A0AAV4GL93"/>
<reference evidence="2 3" key="1">
    <citation type="journal article" date="2021" name="Elife">
        <title>Chloroplast acquisition without the gene transfer in kleptoplastic sea slugs, Plakobranchus ocellatus.</title>
        <authorList>
            <person name="Maeda T."/>
            <person name="Takahashi S."/>
            <person name="Yoshida T."/>
            <person name="Shimamura S."/>
            <person name="Takaki Y."/>
            <person name="Nagai Y."/>
            <person name="Toyoda A."/>
            <person name="Suzuki Y."/>
            <person name="Arimoto A."/>
            <person name="Ishii H."/>
            <person name="Satoh N."/>
            <person name="Nishiyama T."/>
            <person name="Hasebe M."/>
            <person name="Maruyama T."/>
            <person name="Minagawa J."/>
            <person name="Obokata J."/>
            <person name="Shigenobu S."/>
        </authorList>
    </citation>
    <scope>NUCLEOTIDE SEQUENCE [LARGE SCALE GENOMIC DNA]</scope>
</reference>
<sequence>MFERHSPKRFSDIVTGDKTWLHFFITPPKRLNRMWVDGQVDRPAMLRPGFQSRKRMFTVFFNFRGSLAVDILPQDTSMTLTYYVQDVLSHVKSAINEQRSKVSTSKTLFLHDNAGPHKAKATTQSLHELGIQVLPHPAYSPDFAPFSSKTVKTGTKTTVIINKPNEQQQQQQQQSLAREENMIGQKVREQDKTQIFGLEAAPRIRWVRKDGAAAK</sequence>
<organism evidence="2 3">
    <name type="scientific">Elysia marginata</name>
    <dbReference type="NCBI Taxonomy" id="1093978"/>
    <lineage>
        <taxon>Eukaryota</taxon>
        <taxon>Metazoa</taxon>
        <taxon>Spiralia</taxon>
        <taxon>Lophotrochozoa</taxon>
        <taxon>Mollusca</taxon>
        <taxon>Gastropoda</taxon>
        <taxon>Heterobranchia</taxon>
        <taxon>Euthyneura</taxon>
        <taxon>Panpulmonata</taxon>
        <taxon>Sacoglossa</taxon>
        <taxon>Placobranchoidea</taxon>
        <taxon>Plakobranchidae</taxon>
        <taxon>Elysia</taxon>
    </lineage>
</organism>
<dbReference type="InterPro" id="IPR036397">
    <property type="entry name" value="RNaseH_sf"/>
</dbReference>
<gene>
    <name evidence="2" type="ORF">ElyMa_002461300</name>
</gene>
<keyword evidence="3" id="KW-1185">Reference proteome</keyword>
<dbReference type="Proteomes" id="UP000762676">
    <property type="component" value="Unassembled WGS sequence"/>
</dbReference>
<evidence type="ECO:0000313" key="3">
    <source>
        <dbReference type="Proteomes" id="UP000762676"/>
    </source>
</evidence>
<proteinExistence type="predicted"/>
<dbReference type="EMBL" id="BMAT01005048">
    <property type="protein sequence ID" value="GFR86207.1"/>
    <property type="molecule type" value="Genomic_DNA"/>
</dbReference>
<evidence type="ECO:0000313" key="2">
    <source>
        <dbReference type="EMBL" id="GFR86207.1"/>
    </source>
</evidence>
<feature type="compositionally biased region" description="Basic and acidic residues" evidence="1">
    <location>
        <begin position="177"/>
        <end position="188"/>
    </location>
</feature>
<dbReference type="PANTHER" id="PTHR46060:SF1">
    <property type="entry name" value="MARINER MOS1 TRANSPOSASE-LIKE PROTEIN"/>
    <property type="match status" value="1"/>
</dbReference>
<name>A0AAV4GL93_9GAST</name>
<dbReference type="GO" id="GO:0003676">
    <property type="term" value="F:nucleic acid binding"/>
    <property type="evidence" value="ECO:0007669"/>
    <property type="project" value="InterPro"/>
</dbReference>
<accession>A0AAV4GL93</accession>
<dbReference type="InterPro" id="IPR052709">
    <property type="entry name" value="Transposase-MT_Hybrid"/>
</dbReference>
<protein>
    <submittedName>
        <fullName evidence="2">Transposase</fullName>
    </submittedName>
</protein>
<dbReference type="PANTHER" id="PTHR46060">
    <property type="entry name" value="MARINER MOS1 TRANSPOSASE-LIKE PROTEIN"/>
    <property type="match status" value="1"/>
</dbReference>
<dbReference type="Gene3D" id="3.30.420.10">
    <property type="entry name" value="Ribonuclease H-like superfamily/Ribonuclease H"/>
    <property type="match status" value="1"/>
</dbReference>
<evidence type="ECO:0000256" key="1">
    <source>
        <dbReference type="SAM" id="MobiDB-lite"/>
    </source>
</evidence>
<comment type="caution">
    <text evidence="2">The sequence shown here is derived from an EMBL/GenBank/DDBJ whole genome shotgun (WGS) entry which is preliminary data.</text>
</comment>